<dbReference type="InterPro" id="IPR050161">
    <property type="entry name" value="Siro_Cobalamin_biosynth"/>
</dbReference>
<sequence>MTVYFIGAGPGDPDLITVKGQRLIRQCPVILYAGSLVPQALLEGHQAGQVVNTAELDLEQIVELLAQAHRRGLDVARVHSGDPSLYGAIGEQIRHLRELGIPYEIVPGVTATAACAALLGCELTLPEVSQTLILTRYAARTKMPEGESLGDLARHRATLAIHLGVAHLAKIVEELLPHYGADCPVAVIHRASWPDQEQVRGTLGDILPKVAARNFRRTALILVGEVLAAEGFADSSLYRAEHRHLYRPGE</sequence>
<evidence type="ECO:0000259" key="7">
    <source>
        <dbReference type="Pfam" id="PF00590"/>
    </source>
</evidence>
<reference evidence="13 17" key="4">
    <citation type="submission" date="2017-08" db="EMBL/GenBank/DDBJ databases">
        <authorList>
            <person name="Feschi L."/>
            <person name="Jeukens J."/>
            <person name="Emond-Rheault J.-G."/>
            <person name="Kukavica-Ibrulj I."/>
            <person name="Boyle B."/>
            <person name="Levesque R.C."/>
        </authorList>
    </citation>
    <scope>NUCLEOTIDE SEQUENCE [LARGE SCALE GENOMIC DNA]</scope>
    <source>
        <strain evidence="13 17">PA-W36</strain>
    </source>
</reference>
<feature type="domain" description="Tetrapyrrole methylase" evidence="7">
    <location>
        <begin position="2"/>
        <end position="206"/>
    </location>
</feature>
<evidence type="ECO:0000313" key="12">
    <source>
        <dbReference type="EMBL" id="RCI73748.1"/>
    </source>
</evidence>
<dbReference type="Pfam" id="PF00590">
    <property type="entry name" value="TP_methylase"/>
    <property type="match status" value="1"/>
</dbReference>
<reference evidence="13 17" key="6">
    <citation type="submission" date="2019-01" db="EMBL/GenBank/DDBJ databases">
        <title>The Pseudomonas aeruginosa pan-genome provides new insights on its population structure, horizontal gene transfer and pathogenicity.</title>
        <authorList>
            <person name="Freschi L."/>
            <person name="Vincent A.T."/>
            <person name="Jeukens J."/>
            <person name="Emond-Rheault J.-G."/>
            <person name="Kukavica-Ibrulj I."/>
            <person name="Dupont M.-J."/>
            <person name="Charette S.J."/>
            <person name="Boyle B."/>
            <person name="Levesque R.C."/>
        </authorList>
    </citation>
    <scope>NUCLEOTIDE SEQUENCE [LARGE SCALE GENOMIC DNA]</scope>
    <source>
        <strain evidence="13 17">PA-W36</strain>
    </source>
</reference>
<dbReference type="EMBL" id="CVVU01000210">
    <property type="protein sequence ID" value="CRP17409.1"/>
    <property type="molecule type" value="Genomic_DNA"/>
</dbReference>
<evidence type="ECO:0000313" key="8">
    <source>
        <dbReference type="EMBL" id="CRP17409.1"/>
    </source>
</evidence>
<dbReference type="PANTHER" id="PTHR45790:SF4">
    <property type="entry name" value="COBALT-PRECORRIN-4 C(11)-METHYLTRANSFERASE"/>
    <property type="match status" value="1"/>
</dbReference>
<organism evidence="10 19">
    <name type="scientific">Pseudomonas aeruginosa</name>
    <dbReference type="NCBI Taxonomy" id="287"/>
    <lineage>
        <taxon>Bacteria</taxon>
        <taxon>Pseudomonadati</taxon>
        <taxon>Pseudomonadota</taxon>
        <taxon>Gammaproteobacteria</taxon>
        <taxon>Pseudomonadales</taxon>
        <taxon>Pseudomonadaceae</taxon>
        <taxon>Pseudomonas</taxon>
    </lineage>
</organism>
<dbReference type="InterPro" id="IPR035996">
    <property type="entry name" value="4pyrrol_Methylase_sf"/>
</dbReference>
<dbReference type="Gene3D" id="3.30.950.10">
    <property type="entry name" value="Methyltransferase, Cobalt-precorrin-4 Transmethylase, Domain 2"/>
    <property type="match status" value="1"/>
</dbReference>
<dbReference type="RefSeq" id="WP_003102926.1">
    <property type="nucleotide sequence ID" value="NZ_AP014651.1"/>
</dbReference>
<dbReference type="Proteomes" id="UP000284767">
    <property type="component" value="Unassembled WGS sequence"/>
</dbReference>
<dbReference type="Gene3D" id="3.40.1010.10">
    <property type="entry name" value="Cobalt-precorrin-4 Transmethylase, Domain 1"/>
    <property type="match status" value="1"/>
</dbReference>
<dbReference type="NCBIfam" id="TIGR01465">
    <property type="entry name" value="cobM_cbiF"/>
    <property type="match status" value="1"/>
</dbReference>
<dbReference type="InterPro" id="IPR014777">
    <property type="entry name" value="4pyrrole_Mease_sub1"/>
</dbReference>
<dbReference type="AlphaFoldDB" id="A0A069QAS2"/>
<evidence type="ECO:0000313" key="13">
    <source>
        <dbReference type="EMBL" id="RPM23411.1"/>
    </source>
</evidence>
<evidence type="ECO:0000256" key="1">
    <source>
        <dbReference type="ARBA" id="ARBA00004953"/>
    </source>
</evidence>
<reference evidence="12 16" key="5">
    <citation type="submission" date="2018-07" db="EMBL/GenBank/DDBJ databases">
        <title>Mechanisms of high-level aminoglycoside resistance among Gram-negative pathogens in Brazil.</title>
        <authorList>
            <person name="Ballaben A.S."/>
            <person name="Darini A.L.C."/>
            <person name="Doi Y."/>
        </authorList>
    </citation>
    <scope>NUCLEOTIDE SEQUENCE [LARGE SCALE GENOMIC DNA]</scope>
    <source>
        <strain evidence="12 16">B2-305</strain>
    </source>
</reference>
<dbReference type="EMBL" id="WXZT01000011">
    <property type="protein sequence ID" value="MZZ13713.1"/>
    <property type="molecule type" value="Genomic_DNA"/>
</dbReference>
<evidence type="ECO:0000313" key="16">
    <source>
        <dbReference type="Proteomes" id="UP000253594"/>
    </source>
</evidence>
<dbReference type="EMBL" id="NSNE01000001">
    <property type="protein sequence ID" value="RPM23411.1"/>
    <property type="molecule type" value="Genomic_DNA"/>
</dbReference>
<dbReference type="EMBL" id="NFFZ01000002">
    <property type="protein sequence ID" value="OTI65043.1"/>
    <property type="molecule type" value="Genomic_DNA"/>
</dbReference>
<dbReference type="InterPro" id="IPR000878">
    <property type="entry name" value="4pyrrol_Mease"/>
</dbReference>
<dbReference type="GO" id="GO:0032259">
    <property type="term" value="P:methylation"/>
    <property type="evidence" value="ECO:0007669"/>
    <property type="project" value="UniProtKB-KW"/>
</dbReference>
<name>A0A069QAS2_PSEAI</name>
<dbReference type="EMBL" id="WOAD01000006">
    <property type="protein sequence ID" value="MUI35423.1"/>
    <property type="molecule type" value="Genomic_DNA"/>
</dbReference>
<dbReference type="GO" id="GO:0009236">
    <property type="term" value="P:cobalamin biosynthetic process"/>
    <property type="evidence" value="ECO:0007669"/>
    <property type="project" value="UniProtKB-UniPathway"/>
</dbReference>
<dbReference type="Proteomes" id="UP000253594">
    <property type="component" value="Unassembled WGS sequence"/>
</dbReference>
<dbReference type="EC" id="2.1.1.133" evidence="10"/>
<dbReference type="PANTHER" id="PTHR45790">
    <property type="entry name" value="SIROHEME SYNTHASE-RELATED"/>
    <property type="match status" value="1"/>
</dbReference>
<proteinExistence type="inferred from homology"/>
<keyword evidence="6" id="KW-0949">S-adenosyl-L-methionine</keyword>
<dbReference type="PROSITE" id="PS00839">
    <property type="entry name" value="SUMT_1"/>
    <property type="match status" value="1"/>
</dbReference>
<dbReference type="Proteomes" id="UP000045039">
    <property type="component" value="Unassembled WGS sequence"/>
</dbReference>
<dbReference type="UniPathway" id="UPA00148"/>
<dbReference type="Proteomes" id="UP000644192">
    <property type="component" value="Unassembled WGS sequence"/>
</dbReference>
<dbReference type="Proteomes" id="UP000433532">
    <property type="component" value="Unassembled WGS sequence"/>
</dbReference>
<protein>
    <submittedName>
        <fullName evidence="10">Precorrin-4 C(11)-methyltransferase</fullName>
        <ecNumber evidence="10">2.1.1.133</ecNumber>
    </submittedName>
</protein>
<accession>A0A069QAS2</accession>
<evidence type="ECO:0000256" key="5">
    <source>
        <dbReference type="ARBA" id="ARBA00022679"/>
    </source>
</evidence>
<evidence type="ECO:0000256" key="3">
    <source>
        <dbReference type="ARBA" id="ARBA00022573"/>
    </source>
</evidence>
<evidence type="ECO:0000256" key="6">
    <source>
        <dbReference type="ARBA" id="ARBA00022691"/>
    </source>
</evidence>
<dbReference type="SUPFAM" id="SSF53790">
    <property type="entry name" value="Tetrapyrrole methylase"/>
    <property type="match status" value="1"/>
</dbReference>
<dbReference type="InterPro" id="IPR014776">
    <property type="entry name" value="4pyrrole_Mease_sub2"/>
</dbReference>
<evidence type="ECO:0000313" key="14">
    <source>
        <dbReference type="Proteomes" id="UP000045039"/>
    </source>
</evidence>
<evidence type="ECO:0000256" key="2">
    <source>
        <dbReference type="ARBA" id="ARBA00005879"/>
    </source>
</evidence>
<dbReference type="InterPro" id="IPR003043">
    <property type="entry name" value="Uropor_MeTrfase_CS"/>
</dbReference>
<dbReference type="Proteomes" id="UP000194857">
    <property type="component" value="Unassembled WGS sequence"/>
</dbReference>
<gene>
    <name evidence="10" type="primary">cobM</name>
    <name evidence="11" type="ORF">CAZ10_04550</name>
    <name evidence="12" type="ORF">DT376_16715</name>
    <name evidence="9" type="ORF">GNQ48_10435</name>
    <name evidence="10" type="ORF">GUL26_15785</name>
    <name evidence="13" type="ORF">IPC1295_02590</name>
    <name evidence="8" type="ORF">PAERUG_P19_London_7_VIM_2_05_10_03662</name>
</gene>
<dbReference type="CDD" id="cd11641">
    <property type="entry name" value="Precorrin-4_C11-MT"/>
    <property type="match status" value="1"/>
</dbReference>
<evidence type="ECO:0000313" key="11">
    <source>
        <dbReference type="EMBL" id="OTI65043.1"/>
    </source>
</evidence>
<evidence type="ECO:0000313" key="17">
    <source>
        <dbReference type="Proteomes" id="UP000284767"/>
    </source>
</evidence>
<comment type="pathway">
    <text evidence="1">Cofactor biosynthesis; adenosylcobalamin biosynthesis.</text>
</comment>
<evidence type="ECO:0000313" key="18">
    <source>
        <dbReference type="Proteomes" id="UP000433532"/>
    </source>
</evidence>
<reference evidence="10" key="8">
    <citation type="submission" date="2020-01" db="EMBL/GenBank/DDBJ databases">
        <title>Bacteria Cultured from War Wounds Associated with the Conflict in Eastern Ukraine.</title>
        <authorList>
            <person name="Snesrud E."/>
            <person name="Galac M.R."/>
            <person name="Mc Gann P."/>
            <person name="Valentine K."/>
            <person name="Viacheslav K."/>
        </authorList>
    </citation>
    <scope>NUCLEOTIDE SEQUENCE</scope>
    <source>
        <strain evidence="10">VNMU148</strain>
    </source>
</reference>
<reference evidence="8" key="2">
    <citation type="submission" date="2015-06" db="EMBL/GenBank/DDBJ databases">
        <authorList>
            <person name="Radhakrishnan R."/>
            <person name="Underwood A."/>
            <person name="Al-Shahib A."/>
        </authorList>
    </citation>
    <scope>NUCLEOTIDE SEQUENCE</scope>
    <source>
        <strain evidence="8">P19_London_7_VIM_2_05_10</strain>
    </source>
</reference>
<keyword evidence="4 10" id="KW-0489">Methyltransferase</keyword>
<accession>A0A1S1C9L6</accession>
<evidence type="ECO:0000313" key="15">
    <source>
        <dbReference type="Proteomes" id="UP000194857"/>
    </source>
</evidence>
<reference evidence="14" key="1">
    <citation type="submission" date="2015-06" db="EMBL/GenBank/DDBJ databases">
        <authorList>
            <person name="Radhakrishnan Rajesh"/>
            <person name="Underwood Anthony"/>
            <person name="Al-Shahib Ali"/>
        </authorList>
    </citation>
    <scope>NUCLEOTIDE SEQUENCE [LARGE SCALE GENOMIC DNA]</scope>
    <source>
        <strain evidence="14">P19_London_7_VIM_2_05_10</strain>
    </source>
</reference>
<dbReference type="SMR" id="A0A069QAS2"/>
<dbReference type="InterPro" id="IPR006362">
    <property type="entry name" value="Cbl_synth_CobM/CibF"/>
</dbReference>
<dbReference type="eggNOG" id="COG2875">
    <property type="taxonomic scope" value="Bacteria"/>
</dbReference>
<evidence type="ECO:0000256" key="4">
    <source>
        <dbReference type="ARBA" id="ARBA00022603"/>
    </source>
</evidence>
<evidence type="ECO:0000313" key="19">
    <source>
        <dbReference type="Proteomes" id="UP000644192"/>
    </source>
</evidence>
<keyword evidence="5 10" id="KW-0808">Transferase</keyword>
<comment type="similarity">
    <text evidence="2">Belongs to the precorrin methyltransferase family.</text>
</comment>
<evidence type="ECO:0000313" key="10">
    <source>
        <dbReference type="EMBL" id="MZZ13713.1"/>
    </source>
</evidence>
<reference evidence="9 18" key="7">
    <citation type="submission" date="2019-11" db="EMBL/GenBank/DDBJ databases">
        <title>Genomes of ocular Pseudomonas aeruginosa isolates.</title>
        <authorList>
            <person name="Khan M."/>
            <person name="Rice S.A."/>
            <person name="Willcox M.D.P."/>
            <person name="Stapleton F."/>
        </authorList>
    </citation>
    <scope>NUCLEOTIDE SEQUENCE [LARGE SCALE GENOMIC DNA]</scope>
    <source>
        <strain evidence="9 18">PA221</strain>
    </source>
</reference>
<dbReference type="GO" id="GO:0046026">
    <property type="term" value="F:precorrin-4 C11-methyltransferase activity"/>
    <property type="evidence" value="ECO:0007669"/>
    <property type="project" value="UniProtKB-EC"/>
</dbReference>
<evidence type="ECO:0000313" key="9">
    <source>
        <dbReference type="EMBL" id="MUI35423.1"/>
    </source>
</evidence>
<keyword evidence="3" id="KW-0169">Cobalamin biosynthesis</keyword>
<reference evidence="11 15" key="3">
    <citation type="submission" date="2017-05" db="EMBL/GenBank/DDBJ databases">
        <authorList>
            <person name="Song R."/>
            <person name="Chenine A.L."/>
            <person name="Ruprecht R.M."/>
        </authorList>
    </citation>
    <scope>NUCLEOTIDE SEQUENCE [LARGE SCALE GENOMIC DNA]</scope>
    <source>
        <strain evidence="11 15">S567_C10_BS</strain>
    </source>
</reference>
<dbReference type="OMA" id="WSAMGEQ"/>
<dbReference type="EMBL" id="QORE01000535">
    <property type="protein sequence ID" value="RCI73748.1"/>
    <property type="molecule type" value="Genomic_DNA"/>
</dbReference>
<comment type="caution">
    <text evidence="10">The sequence shown here is derived from an EMBL/GenBank/DDBJ whole genome shotgun (WGS) entry which is preliminary data.</text>
</comment>